<dbReference type="InterPro" id="IPR027417">
    <property type="entry name" value="P-loop_NTPase"/>
</dbReference>
<evidence type="ECO:0000313" key="2">
    <source>
        <dbReference type="EMBL" id="AEO93574.1"/>
    </source>
</evidence>
<evidence type="ECO:0000313" key="3">
    <source>
        <dbReference type="Proteomes" id="UP000009273"/>
    </source>
</evidence>
<dbReference type="Gene3D" id="3.40.50.300">
    <property type="entry name" value="P-loop containing nucleotide triphosphate hydrolases"/>
    <property type="match status" value="1"/>
</dbReference>
<dbReference type="SUPFAM" id="SSF52141">
    <property type="entry name" value="Uracil-DNA glycosylase-like"/>
    <property type="match status" value="1"/>
</dbReference>
<feature type="domain" description="Uracil-DNA glycosylase-like" evidence="1">
    <location>
        <begin position="189"/>
        <end position="319"/>
    </location>
</feature>
<dbReference type="KEGG" id="vg:18563530"/>
<dbReference type="EMBL" id="JN638751">
    <property type="protein sequence ID" value="AEO93574.1"/>
    <property type="molecule type" value="Genomic_DNA"/>
</dbReference>
<organism evidence="2 3">
    <name type="scientific">Bacillus phage G</name>
    <dbReference type="NCBI Taxonomy" id="2884420"/>
    <lineage>
        <taxon>Viruses</taxon>
        <taxon>Duplodnaviria</taxon>
        <taxon>Heunggongvirae</taxon>
        <taxon>Uroviricota</taxon>
        <taxon>Caudoviricetes</taxon>
        <taxon>Donellivirus</taxon>
        <taxon>Donellivirus gee</taxon>
    </lineage>
</organism>
<sequence>MSIISTTGPDGSGKTTIVKKLSEKLGYPTQHFDKPKDMLDAKNQYFSFVDNLAENESKIADRFHEGEWIYAPKLRGYTADYLREFERKVINKHSFLQVFVKAELETIIKRTRVRGEDFIKEEDFQTFLDLFEEFMDNQAMPFIEIDTTNSKTENDVKRIIEAFEKAKIIWDLVKNGSCSNTVLKPVQPRGNIEGKVMVVAQNPGGRGEGEYSTVWADGNNSKFLLDATKKAGIFRDTWFTNLVPYPTQDNQITKAQIEEVEHIIYAQVELIKPKVIIGLGNIVNEHLNKLFGGNVPIIELKHPAYVKRFLSGDKDYKTKYSLDFAEAKKYL</sequence>
<dbReference type="InterPro" id="IPR036895">
    <property type="entry name" value="Uracil-DNA_glycosylase-like_sf"/>
</dbReference>
<protein>
    <submittedName>
        <fullName evidence="2">Gp315</fullName>
    </submittedName>
</protein>
<reference evidence="2 3" key="1">
    <citation type="submission" date="2011-09" db="EMBL/GenBank/DDBJ databases">
        <authorList>
            <person name="Pope W.H."/>
            <person name="Pedulla M.L."/>
            <person name="Ford M.E."/>
            <person name="Peebles C.L."/>
            <person name="Hatfull G.H."/>
            <person name="Hendrix R.W."/>
        </authorList>
    </citation>
    <scope>NUCLEOTIDE SEQUENCE [LARGE SCALE GENOMIC DNA]</scope>
    <source>
        <strain evidence="2">G</strain>
    </source>
</reference>
<dbReference type="GeneID" id="18563530"/>
<gene>
    <name evidence="2" type="primary">315</name>
    <name evidence="2" type="ORF">G_315</name>
</gene>
<name>G3MA56_9CAUD</name>
<dbReference type="SUPFAM" id="SSF52540">
    <property type="entry name" value="P-loop containing nucleoside triphosphate hydrolases"/>
    <property type="match status" value="1"/>
</dbReference>
<dbReference type="InterPro" id="IPR005122">
    <property type="entry name" value="Uracil-DNA_glycosylase-like"/>
</dbReference>
<dbReference type="Gene3D" id="3.40.470.10">
    <property type="entry name" value="Uracil-DNA glycosylase-like domain"/>
    <property type="match status" value="1"/>
</dbReference>
<keyword evidence="3" id="KW-1185">Reference proteome</keyword>
<dbReference type="RefSeq" id="YP_009015618.1">
    <property type="nucleotide sequence ID" value="NC_023719.1"/>
</dbReference>
<evidence type="ECO:0000259" key="1">
    <source>
        <dbReference type="Pfam" id="PF03167"/>
    </source>
</evidence>
<dbReference type="OrthoDB" id="27275at10239"/>
<proteinExistence type="predicted"/>
<accession>G3MA56</accession>
<dbReference type="Pfam" id="PF03167">
    <property type="entry name" value="UDG"/>
    <property type="match status" value="1"/>
</dbReference>
<dbReference type="Proteomes" id="UP000009273">
    <property type="component" value="Segment"/>
</dbReference>